<dbReference type="GO" id="GO:0006487">
    <property type="term" value="P:protein N-linked glycosylation"/>
    <property type="evidence" value="ECO:0007669"/>
    <property type="project" value="TreeGrafter"/>
</dbReference>
<keyword evidence="6" id="KW-0735">Signal-anchor</keyword>
<comment type="caution">
    <text evidence="10">The sequence shown here is derived from an EMBL/GenBank/DDBJ whole genome shotgun (WGS) entry which is preliminary data.</text>
</comment>
<dbReference type="Gene3D" id="3.90.550.20">
    <property type="match status" value="1"/>
</dbReference>
<dbReference type="KEGG" id="clus:A9F13_13g01012"/>
<dbReference type="FunFam" id="3.90.550.20:FF:000002">
    <property type="entry name" value="Initiation-specific alpha-1,6-mannosyltransferase"/>
    <property type="match status" value="1"/>
</dbReference>
<keyword evidence="4" id="KW-0808">Transferase</keyword>
<dbReference type="Proteomes" id="UP000195602">
    <property type="component" value="Unassembled WGS sequence"/>
</dbReference>
<comment type="subcellular location">
    <subcellularLocation>
        <location evidence="1">Golgi apparatus membrane</location>
        <topology evidence="1">Single-pass type II membrane protein</topology>
    </subcellularLocation>
</comment>
<dbReference type="EMBL" id="LYUB02000013">
    <property type="protein sequence ID" value="OVF07399.1"/>
    <property type="molecule type" value="Genomic_DNA"/>
</dbReference>
<dbReference type="PANTHER" id="PTHR31834">
    <property type="entry name" value="INITIATION-SPECIFIC ALPHA-1,6-MANNOSYLTRANSFERASE"/>
    <property type="match status" value="1"/>
</dbReference>
<comment type="similarity">
    <text evidence="2">Belongs to the glycosyltransferase 32 family.</text>
</comment>
<keyword evidence="7" id="KW-1133">Transmembrane helix</keyword>
<evidence type="ECO:0000313" key="10">
    <source>
        <dbReference type="EMBL" id="OVF07399.1"/>
    </source>
</evidence>
<dbReference type="AlphaFoldDB" id="A0AA91T0R2"/>
<dbReference type="SUPFAM" id="SSF53448">
    <property type="entry name" value="Nucleotide-diphospho-sugar transferases"/>
    <property type="match status" value="1"/>
</dbReference>
<sequence length="375" mass="43235">MVGPRRKLRIGIISIVLLFLLYTFVSTVSVPRHVTKTELSTNKLKLARELEKNSNWKKTGLNFHTNKAANLPALSTLRQQLSFQFPYEPSKGFQKNIWQTWKVGLNDETFPTTYRGYQETWEALNSGYKHYVIPDDECDTMVKQLFASVPDVAQAWSLMPKNILKADFFRYLILYARGGVYSDIDTKCLKPIDTWVSKNQTIYGIDNHAGLVVGIEADPDRPDWAEWYARRIQFCQWTIQAKKGHPMLRELIAKITELTLQRWKNGELKKIKGKDSGGDIMNWTGPGIWTDMVFEYMNNILQPQENFERKKYDEIVTWKLFTGMEMPMAIEDVLILPITSFSPDVNQMGAQSSSHELAYAKHLFSGSWKDNGPSE</sequence>
<reference evidence="10 11" key="1">
    <citation type="submission" date="2017-04" db="EMBL/GenBank/DDBJ databases">
        <title>Draft genome of the yeast Clavispora lusitaniae type strain CBS 6936.</title>
        <authorList>
            <person name="Durrens P."/>
            <person name="Klopp C."/>
            <person name="Biteau N."/>
            <person name="Fitton-Ouhabi V."/>
            <person name="Dementhon K."/>
            <person name="Accoceberry I."/>
            <person name="Sherman D.J."/>
            <person name="Noel T."/>
        </authorList>
    </citation>
    <scope>NUCLEOTIDE SEQUENCE [LARGE SCALE GENOMIC DNA]</scope>
    <source>
        <strain evidence="10 11">CBS 6936</strain>
    </source>
</reference>
<dbReference type="GO" id="GO:0000136">
    <property type="term" value="C:mannan polymerase complex"/>
    <property type="evidence" value="ECO:0007669"/>
    <property type="project" value="TreeGrafter"/>
</dbReference>
<dbReference type="InterPro" id="IPR007577">
    <property type="entry name" value="GlycoTrfase_DXD_sugar-bd_CS"/>
</dbReference>
<protein>
    <submittedName>
        <fullName evidence="10">Initiation-specific alpha-1,6-mannosyltransferase</fullName>
    </submittedName>
</protein>
<evidence type="ECO:0000256" key="4">
    <source>
        <dbReference type="ARBA" id="ARBA00022679"/>
    </source>
</evidence>
<name>A0AA91T0R2_CLALS</name>
<evidence type="ECO:0000256" key="7">
    <source>
        <dbReference type="ARBA" id="ARBA00022989"/>
    </source>
</evidence>
<accession>A0AA91T0R2</accession>
<dbReference type="GO" id="GO:0000009">
    <property type="term" value="F:alpha-1,6-mannosyltransferase activity"/>
    <property type="evidence" value="ECO:0007669"/>
    <property type="project" value="InterPro"/>
</dbReference>
<dbReference type="InterPro" id="IPR039367">
    <property type="entry name" value="Och1-like"/>
</dbReference>
<keyword evidence="8" id="KW-0333">Golgi apparatus</keyword>
<evidence type="ECO:0000256" key="3">
    <source>
        <dbReference type="ARBA" id="ARBA00022676"/>
    </source>
</evidence>
<proteinExistence type="inferred from homology"/>
<organism evidence="10 11">
    <name type="scientific">Clavispora lusitaniae</name>
    <name type="common">Candida lusitaniae</name>
    <dbReference type="NCBI Taxonomy" id="36911"/>
    <lineage>
        <taxon>Eukaryota</taxon>
        <taxon>Fungi</taxon>
        <taxon>Dikarya</taxon>
        <taxon>Ascomycota</taxon>
        <taxon>Saccharomycotina</taxon>
        <taxon>Pichiomycetes</taxon>
        <taxon>Metschnikowiaceae</taxon>
        <taxon>Clavispora</taxon>
    </lineage>
</organism>
<dbReference type="Pfam" id="PF04488">
    <property type="entry name" value="Gly_transf_sug"/>
    <property type="match status" value="1"/>
</dbReference>
<keyword evidence="9" id="KW-0472">Membrane</keyword>
<evidence type="ECO:0000256" key="6">
    <source>
        <dbReference type="ARBA" id="ARBA00022968"/>
    </source>
</evidence>
<dbReference type="PANTHER" id="PTHR31834:SF1">
    <property type="entry name" value="INITIATION-SPECIFIC ALPHA-1,6-MANNOSYLTRANSFERASE"/>
    <property type="match status" value="1"/>
</dbReference>
<evidence type="ECO:0000256" key="8">
    <source>
        <dbReference type="ARBA" id="ARBA00023034"/>
    </source>
</evidence>
<dbReference type="InterPro" id="IPR029044">
    <property type="entry name" value="Nucleotide-diphossugar_trans"/>
</dbReference>
<keyword evidence="3" id="KW-0328">Glycosyltransferase</keyword>
<evidence type="ECO:0000313" key="11">
    <source>
        <dbReference type="Proteomes" id="UP000195602"/>
    </source>
</evidence>
<gene>
    <name evidence="10" type="ORF">A9F13_13g01012</name>
</gene>
<dbReference type="OMA" id="DWADWYS"/>
<evidence type="ECO:0000256" key="2">
    <source>
        <dbReference type="ARBA" id="ARBA00009003"/>
    </source>
</evidence>
<keyword evidence="5" id="KW-0812">Transmembrane</keyword>
<evidence type="ECO:0000256" key="1">
    <source>
        <dbReference type="ARBA" id="ARBA00004323"/>
    </source>
</evidence>
<evidence type="ECO:0000256" key="5">
    <source>
        <dbReference type="ARBA" id="ARBA00022692"/>
    </source>
</evidence>
<evidence type="ECO:0000256" key="9">
    <source>
        <dbReference type="ARBA" id="ARBA00023136"/>
    </source>
</evidence>